<gene>
    <name evidence="1" type="ORF">TELCIR_06446</name>
</gene>
<keyword evidence="2" id="KW-1185">Reference proteome</keyword>
<organism evidence="1 2">
    <name type="scientific">Teladorsagia circumcincta</name>
    <name type="common">Brown stomach worm</name>
    <name type="synonym">Ostertagia circumcincta</name>
    <dbReference type="NCBI Taxonomy" id="45464"/>
    <lineage>
        <taxon>Eukaryota</taxon>
        <taxon>Metazoa</taxon>
        <taxon>Ecdysozoa</taxon>
        <taxon>Nematoda</taxon>
        <taxon>Chromadorea</taxon>
        <taxon>Rhabditida</taxon>
        <taxon>Rhabditina</taxon>
        <taxon>Rhabditomorpha</taxon>
        <taxon>Strongyloidea</taxon>
        <taxon>Trichostrongylidae</taxon>
        <taxon>Teladorsagia</taxon>
    </lineage>
</organism>
<evidence type="ECO:0000313" key="1">
    <source>
        <dbReference type="EMBL" id="PIO71646.1"/>
    </source>
</evidence>
<name>A0A2G9UNB6_TELCI</name>
<protein>
    <submittedName>
        <fullName evidence="1">Uncharacterized protein</fullName>
    </submittedName>
</protein>
<dbReference type="AlphaFoldDB" id="A0A2G9UNB6"/>
<accession>A0A2G9UNB6</accession>
<dbReference type="Proteomes" id="UP000230423">
    <property type="component" value="Unassembled WGS sequence"/>
</dbReference>
<reference evidence="1 2" key="1">
    <citation type="submission" date="2015-09" db="EMBL/GenBank/DDBJ databases">
        <title>Draft genome of the parasitic nematode Teladorsagia circumcincta isolate WARC Sus (inbred).</title>
        <authorList>
            <person name="Mitreva M."/>
        </authorList>
    </citation>
    <scope>NUCLEOTIDE SEQUENCE [LARGE SCALE GENOMIC DNA]</scope>
    <source>
        <strain evidence="1 2">S</strain>
    </source>
</reference>
<dbReference type="OrthoDB" id="2146at2759"/>
<dbReference type="EMBL" id="KZ345893">
    <property type="protein sequence ID" value="PIO71646.1"/>
    <property type="molecule type" value="Genomic_DNA"/>
</dbReference>
<evidence type="ECO:0000313" key="2">
    <source>
        <dbReference type="Proteomes" id="UP000230423"/>
    </source>
</evidence>
<proteinExistence type="predicted"/>
<sequence>MMAETAKLFRRRLSQKCPRARKLALVISLGLIVARGTAITVVAPSDGMEQIDNPFAQQED</sequence>